<organism evidence="1">
    <name type="scientific">Brugia malayi</name>
    <name type="common">Filarial nematode worm</name>
    <dbReference type="NCBI Taxonomy" id="6279"/>
    <lineage>
        <taxon>Eukaryota</taxon>
        <taxon>Metazoa</taxon>
        <taxon>Ecdysozoa</taxon>
        <taxon>Nematoda</taxon>
        <taxon>Chromadorea</taxon>
        <taxon>Rhabditida</taxon>
        <taxon>Spirurina</taxon>
        <taxon>Spiruromorpha</taxon>
        <taxon>Filarioidea</taxon>
        <taxon>Onchocercidae</taxon>
        <taxon>Brugia</taxon>
    </lineage>
</organism>
<dbReference type="AlphaFoldDB" id="A0A1I9GEW1"/>
<reference evidence="1" key="1">
    <citation type="journal article" date="2007" name="Science">
        <title>Draft genome of the filarial nematode parasite Brugia malayi.</title>
        <authorList>
            <person name="Ghedin E."/>
            <person name="Wang S."/>
            <person name="Spiro D."/>
            <person name="Caler E."/>
            <person name="Zhao Q."/>
            <person name="Crabtree J."/>
            <person name="Allen J.E."/>
            <person name="Delcher A.L."/>
            <person name="Guiliano D.B."/>
            <person name="Miranda-Saavedra D."/>
            <person name="Angiuoli S.V."/>
            <person name="Creasy T."/>
            <person name="Amedeo P."/>
            <person name="Haas B."/>
            <person name="El-Sayed N.M."/>
            <person name="Wortman J.R."/>
            <person name="Feldblyum T."/>
            <person name="Tallon L."/>
            <person name="Schatz M."/>
            <person name="Shumway M."/>
            <person name="Koo H."/>
            <person name="Salzberg S.L."/>
            <person name="Schobel S."/>
            <person name="Pertea M."/>
            <person name="Pop M."/>
            <person name="White O."/>
            <person name="Barton G.J."/>
            <person name="Carlow C.K."/>
            <person name="Crawford M.J."/>
            <person name="Daub J."/>
            <person name="Dimmic M.W."/>
            <person name="Estes C.F."/>
            <person name="Foster J.M."/>
            <person name="Ganatra M."/>
            <person name="Gregory W.F."/>
            <person name="Johnson N.M."/>
            <person name="Jin J."/>
            <person name="Komuniecki R."/>
            <person name="Korf I."/>
            <person name="Kumar S."/>
            <person name="Laney S."/>
            <person name="Li B.W."/>
            <person name="Li W."/>
            <person name="Lindblom T.H."/>
            <person name="Lustigman S."/>
            <person name="Ma D."/>
            <person name="Maina C.V."/>
            <person name="Martin D.M."/>
            <person name="McCarter J.P."/>
            <person name="McReynolds L."/>
            <person name="Mitreva M."/>
            <person name="Nutman T.B."/>
            <person name="Parkinson J."/>
            <person name="Peregrin-Alvarez J.M."/>
            <person name="Poole C."/>
            <person name="Ren Q."/>
            <person name="Saunders L."/>
            <person name="Sluder A.E."/>
            <person name="Smith K."/>
            <person name="Stanke M."/>
            <person name="Unnasch T.R."/>
            <person name="Ware J."/>
            <person name="Wei A.D."/>
            <person name="Weil G."/>
            <person name="Williams D.J."/>
            <person name="Zhang Y."/>
            <person name="Williams S.A."/>
            <person name="Fraser-Liggett C."/>
            <person name="Slatko B."/>
            <person name="Blaxter M.L."/>
            <person name="Scott A.L."/>
        </authorList>
    </citation>
    <scope>NUCLEOTIDE SEQUENCE</scope>
    <source>
        <strain evidence="1">FR3</strain>
    </source>
</reference>
<sequence>MRRSKRRRNSELDKDEEKLQIALQDIQKKMKSVIPLKKKVNESLSTLQELVDKNKLSIGCKLNGALRGRVLNLYENGYCQRSNRCADDYITLSTALSIIVLLEIGASECAVVFATF</sequence>
<dbReference type="EMBL" id="LN855484">
    <property type="protein sequence ID" value="CDP91111.1"/>
    <property type="molecule type" value="Genomic_DNA"/>
</dbReference>
<name>A0A1I9GEW1_BRUMA</name>
<evidence type="ECO:0000313" key="1">
    <source>
        <dbReference type="EMBL" id="CDP91111.1"/>
    </source>
</evidence>
<gene>
    <name evidence="1" type="primary">Bm8135</name>
    <name evidence="1" type="ORF">BM_Bm8135</name>
</gene>
<proteinExistence type="predicted"/>
<protein>
    <submittedName>
        <fullName evidence="1">Bm8135</fullName>
    </submittedName>
</protein>
<accession>A0A1I9GEW1</accession>
<reference evidence="1" key="2">
    <citation type="submission" date="2012-12" db="EMBL/GenBank/DDBJ databases">
        <authorList>
            <consortium name="WormBase Consortium"/>
            <person name="Ghedin E."/>
            <person name="Paulini M."/>
        </authorList>
    </citation>
    <scope>NUCLEOTIDE SEQUENCE</scope>
    <source>
        <strain evidence="1">FR3</strain>
    </source>
</reference>